<dbReference type="OrthoDB" id="4349954at2759"/>
<evidence type="ECO:0000256" key="8">
    <source>
        <dbReference type="ARBA" id="ARBA00022842"/>
    </source>
</evidence>
<dbReference type="InterPro" id="IPR008284">
    <property type="entry name" value="MoCF_biosynth_CS"/>
</dbReference>
<keyword evidence="7" id="KW-0479">Metal-binding</keyword>
<dbReference type="Gene3D" id="3.40.980.10">
    <property type="entry name" value="MoaB/Mog-like domain"/>
    <property type="match status" value="1"/>
</dbReference>
<dbReference type="EC" id="2.10.1.1" evidence="4"/>
<reference evidence="13" key="1">
    <citation type="submission" date="2025-08" db="UniProtKB">
        <authorList>
            <consortium name="RefSeq"/>
        </authorList>
    </citation>
    <scope>IDENTIFICATION</scope>
</reference>
<dbReference type="Pfam" id="PF00994">
    <property type="entry name" value="MoCF_biosynth"/>
    <property type="match status" value="1"/>
</dbReference>
<comment type="cofactor">
    <cofactor evidence="1">
        <name>Mg(2+)</name>
        <dbReference type="ChEBI" id="CHEBI:18420"/>
    </cofactor>
</comment>
<dbReference type="SUPFAM" id="SSF53218">
    <property type="entry name" value="Molybdenum cofactor biosynthesis proteins"/>
    <property type="match status" value="1"/>
</dbReference>
<keyword evidence="5" id="KW-0500">Molybdenum</keyword>
<evidence type="ECO:0000256" key="5">
    <source>
        <dbReference type="ARBA" id="ARBA00022505"/>
    </source>
</evidence>
<proteinExistence type="inferred from homology"/>
<dbReference type="GO" id="GO:0006777">
    <property type="term" value="P:Mo-molybdopterin cofactor biosynthetic process"/>
    <property type="evidence" value="ECO:0007669"/>
    <property type="project" value="UniProtKB-KW"/>
</dbReference>
<evidence type="ECO:0000256" key="2">
    <source>
        <dbReference type="ARBA" id="ARBA00005046"/>
    </source>
</evidence>
<dbReference type="GeneID" id="110979616"/>
<organism evidence="12 13">
    <name type="scientific">Acanthaster planci</name>
    <name type="common">Crown-of-thorns starfish</name>
    <dbReference type="NCBI Taxonomy" id="133434"/>
    <lineage>
        <taxon>Eukaryota</taxon>
        <taxon>Metazoa</taxon>
        <taxon>Echinodermata</taxon>
        <taxon>Eleutherozoa</taxon>
        <taxon>Asterozoa</taxon>
        <taxon>Asteroidea</taxon>
        <taxon>Valvatacea</taxon>
        <taxon>Valvatida</taxon>
        <taxon>Acanthasteridae</taxon>
        <taxon>Acanthaster</taxon>
    </lineage>
</organism>
<comment type="similarity">
    <text evidence="3">In the N-terminal section; belongs to the MoaB/Mog family.</text>
</comment>
<dbReference type="InterPro" id="IPR036425">
    <property type="entry name" value="MoaB/Mog-like_dom_sf"/>
</dbReference>
<feature type="region of interest" description="Disordered" evidence="10">
    <location>
        <begin position="308"/>
        <end position="416"/>
    </location>
</feature>
<keyword evidence="9" id="KW-0501">Molybdenum cofactor biosynthesis</keyword>
<accession>A0A8B7YDE7</accession>
<evidence type="ECO:0000256" key="10">
    <source>
        <dbReference type="SAM" id="MobiDB-lite"/>
    </source>
</evidence>
<dbReference type="UniPathway" id="UPA00344"/>
<feature type="compositionally biased region" description="Polar residues" evidence="10">
    <location>
        <begin position="329"/>
        <end position="355"/>
    </location>
</feature>
<dbReference type="PANTHER" id="PTHR43764">
    <property type="entry name" value="MOLYBDENUM COFACTOR BIOSYNTHESIS"/>
    <property type="match status" value="1"/>
</dbReference>
<dbReference type="InterPro" id="IPR001453">
    <property type="entry name" value="MoaB/Mog_dom"/>
</dbReference>
<dbReference type="CDD" id="cd00886">
    <property type="entry name" value="MogA_MoaB"/>
    <property type="match status" value="1"/>
</dbReference>
<dbReference type="Proteomes" id="UP000694845">
    <property type="component" value="Unplaced"/>
</dbReference>
<keyword evidence="12" id="KW-1185">Reference proteome</keyword>
<evidence type="ECO:0000256" key="9">
    <source>
        <dbReference type="ARBA" id="ARBA00023150"/>
    </source>
</evidence>
<dbReference type="PANTHER" id="PTHR43764:SF1">
    <property type="entry name" value="MOLYBDOPTERIN MOLYBDOTRANSFERASE"/>
    <property type="match status" value="1"/>
</dbReference>
<dbReference type="InterPro" id="IPR051920">
    <property type="entry name" value="MPT_Adenylyltrnsfr/MoaC-Rel"/>
</dbReference>
<dbReference type="AlphaFoldDB" id="A0A8B7YDE7"/>
<dbReference type="KEGG" id="aplc:110979616"/>
<dbReference type="PROSITE" id="PS01078">
    <property type="entry name" value="MOCF_BIOSYNTHESIS_1"/>
    <property type="match status" value="1"/>
</dbReference>
<feature type="compositionally biased region" description="Basic residues" evidence="10">
    <location>
        <begin position="516"/>
        <end position="529"/>
    </location>
</feature>
<feature type="domain" description="MoaB/Mog" evidence="11">
    <location>
        <begin position="19"/>
        <end position="166"/>
    </location>
</feature>
<evidence type="ECO:0000256" key="1">
    <source>
        <dbReference type="ARBA" id="ARBA00001946"/>
    </source>
</evidence>
<evidence type="ECO:0000259" key="11">
    <source>
        <dbReference type="SMART" id="SM00852"/>
    </source>
</evidence>
<feature type="compositionally biased region" description="Acidic residues" evidence="10">
    <location>
        <begin position="368"/>
        <end position="385"/>
    </location>
</feature>
<sequence length="785" mass="86520">MANKADELRDDTERPPLVGILTVSDRCYLGTHEDSSGPNLKAIVEQEQGLAGLVVKTKIVPDERTQIQDALISWSDEEKLDLILTTGGTGFAERDVTPEATKAIIEKEAPGLALSMLMGSLRVTPLAMLSRPACGTRGKSLIINLPGSKKGSQECYEFVLPGLRHAIHLLRGDSKEVVATHKSMTSGVSNDHSASHGHKKRRLCSSSQTHGRKRDKNSQALTPKDSHQEKVASQTFQDLQASRQEMQNPQGVSFELDPASNVSLIPEGKGVAVEASSYHDDEAPTQGGEETGPQISRILKELSEHISKMDERQSRVTQPTKLGLDGNRSDCQSGHRTLASAQETTSHADGSSIAGSTFKPPEGHCSVSDEDGDSGSGDEVDDNGDGDGCFGGNSSEDGSDGDDSPTNAYDKSPSELDSRLTTIKTYPKHHVRPDCVSAKNSAKESCASAIQKLDSGTTSAVSESSYKANGQGSQNSTYIVFEFDPTDANSSCRRADEPRTKKHRVYDLPRPFGKSQRQRKAQKKSSKSRMLKEKRASRKDTVEYSIPVGVPLRNFLASHMLLRDANLKRGKRSVKRDLVTLQRQGSALAFQTWHRKTLINERCRYDDLFMATEKGEVLRTEIKEGKKDQYVVAWYLWCSGEGNCLRQCGSYGKCVQGCRGAQHKQDRHNCSVLVTLKLFLSDLQTWKVTVTGQHVPPEGRVTWQSPSRMNPKQRMDEELQDLIYTQADRELSGGEIYEKLQNEGVMAGRNVNRERVVQSVQRRKRSMKAQIGKDGGPQRPKIEKL</sequence>
<evidence type="ECO:0000256" key="6">
    <source>
        <dbReference type="ARBA" id="ARBA00022679"/>
    </source>
</evidence>
<feature type="region of interest" description="Disordered" evidence="10">
    <location>
        <begin position="184"/>
        <end position="234"/>
    </location>
</feature>
<evidence type="ECO:0000313" key="12">
    <source>
        <dbReference type="Proteomes" id="UP000694845"/>
    </source>
</evidence>
<evidence type="ECO:0000313" key="13">
    <source>
        <dbReference type="RefSeq" id="XP_022091283.1"/>
    </source>
</evidence>
<evidence type="ECO:0000256" key="3">
    <source>
        <dbReference type="ARBA" id="ARBA00007589"/>
    </source>
</evidence>
<dbReference type="NCBIfam" id="TIGR00177">
    <property type="entry name" value="molyb_syn"/>
    <property type="match status" value="1"/>
</dbReference>
<name>A0A8B7YDE7_ACAPL</name>
<feature type="region of interest" description="Disordered" evidence="10">
    <location>
        <begin position="273"/>
        <end position="294"/>
    </location>
</feature>
<dbReference type="GO" id="GO:0046872">
    <property type="term" value="F:metal ion binding"/>
    <property type="evidence" value="ECO:0007669"/>
    <property type="project" value="UniProtKB-KW"/>
</dbReference>
<feature type="region of interest" description="Disordered" evidence="10">
    <location>
        <begin position="489"/>
        <end position="538"/>
    </location>
</feature>
<keyword evidence="6" id="KW-0808">Transferase</keyword>
<evidence type="ECO:0000256" key="7">
    <source>
        <dbReference type="ARBA" id="ARBA00022723"/>
    </source>
</evidence>
<dbReference type="GO" id="GO:0061599">
    <property type="term" value="F:molybdopterin molybdotransferase activity"/>
    <property type="evidence" value="ECO:0007669"/>
    <property type="project" value="UniProtKB-EC"/>
</dbReference>
<protein>
    <recommendedName>
        <fullName evidence="4">molybdopterin molybdotransferase</fullName>
        <ecNumber evidence="4">2.10.1.1</ecNumber>
    </recommendedName>
</protein>
<dbReference type="FunFam" id="3.40.980.10:FF:000002">
    <property type="entry name" value="Molybdopterin molybdenumtransferase"/>
    <property type="match status" value="1"/>
</dbReference>
<gene>
    <name evidence="13" type="primary">LOC110979616</name>
</gene>
<dbReference type="SMART" id="SM00852">
    <property type="entry name" value="MoCF_biosynth"/>
    <property type="match status" value="1"/>
</dbReference>
<dbReference type="RefSeq" id="XP_022091283.1">
    <property type="nucleotide sequence ID" value="XM_022235591.1"/>
</dbReference>
<keyword evidence="8" id="KW-0460">Magnesium</keyword>
<feature type="region of interest" description="Disordered" evidence="10">
    <location>
        <begin position="759"/>
        <end position="785"/>
    </location>
</feature>
<evidence type="ECO:0000256" key="4">
    <source>
        <dbReference type="ARBA" id="ARBA00013269"/>
    </source>
</evidence>
<comment type="pathway">
    <text evidence="2">Cofactor biosynthesis; molybdopterin biosynthesis.</text>
</comment>